<feature type="transmembrane region" description="Helical" evidence="6">
    <location>
        <begin position="378"/>
        <end position="399"/>
    </location>
</feature>
<keyword evidence="10" id="KW-1185">Reference proteome</keyword>
<gene>
    <name evidence="9" type="ORF">PG986_004385</name>
</gene>
<dbReference type="PANTHER" id="PTHR48022:SF31">
    <property type="entry name" value="HEXOSE TRANSPORTER"/>
    <property type="match status" value="1"/>
</dbReference>
<feature type="transmembrane region" description="Helical" evidence="6">
    <location>
        <begin position="151"/>
        <end position="172"/>
    </location>
</feature>
<evidence type="ECO:0000256" key="4">
    <source>
        <dbReference type="ARBA" id="ARBA00022989"/>
    </source>
</evidence>
<evidence type="ECO:0000313" key="9">
    <source>
        <dbReference type="EMBL" id="KAK7959531.1"/>
    </source>
</evidence>
<evidence type="ECO:0000256" key="7">
    <source>
        <dbReference type="SAM" id="SignalP"/>
    </source>
</evidence>
<protein>
    <submittedName>
        <fullName evidence="9">Sugar transporter</fullName>
    </submittedName>
</protein>
<name>A0ABR1QMT2_9PEZI</name>
<feature type="chain" id="PRO_5046144655" evidence="7">
    <location>
        <begin position="37"/>
        <end position="513"/>
    </location>
</feature>
<dbReference type="InterPro" id="IPR005829">
    <property type="entry name" value="Sugar_transporter_CS"/>
</dbReference>
<reference evidence="9 10" key="1">
    <citation type="submission" date="2023-01" db="EMBL/GenBank/DDBJ databases">
        <title>Analysis of 21 Apiospora genomes using comparative genomics revels a genus with tremendous synthesis potential of carbohydrate active enzymes and secondary metabolites.</title>
        <authorList>
            <person name="Sorensen T."/>
        </authorList>
    </citation>
    <scope>NUCLEOTIDE SEQUENCE [LARGE SCALE GENOMIC DNA]</scope>
    <source>
        <strain evidence="9 10">CBS 24483</strain>
    </source>
</reference>
<keyword evidence="5 6" id="KW-0472">Membrane</keyword>
<feature type="domain" description="Major facilitator superfamily (MFS) profile" evidence="8">
    <location>
        <begin position="25"/>
        <end position="465"/>
    </location>
</feature>
<dbReference type="EMBL" id="JAQQWE010000003">
    <property type="protein sequence ID" value="KAK7959531.1"/>
    <property type="molecule type" value="Genomic_DNA"/>
</dbReference>
<feature type="transmembrane region" description="Helical" evidence="6">
    <location>
        <begin position="117"/>
        <end position="139"/>
    </location>
</feature>
<keyword evidence="9" id="KW-0813">Transport</keyword>
<keyword evidence="3 6" id="KW-0812">Transmembrane</keyword>
<feature type="transmembrane region" description="Helical" evidence="6">
    <location>
        <begin position="273"/>
        <end position="295"/>
    </location>
</feature>
<feature type="transmembrane region" description="Helical" evidence="6">
    <location>
        <begin position="61"/>
        <end position="81"/>
    </location>
</feature>
<dbReference type="InterPro" id="IPR020846">
    <property type="entry name" value="MFS_dom"/>
</dbReference>
<feature type="transmembrane region" description="Helical" evidence="6">
    <location>
        <begin position="411"/>
        <end position="436"/>
    </location>
</feature>
<dbReference type="Pfam" id="PF00083">
    <property type="entry name" value="Sugar_tr"/>
    <property type="match status" value="1"/>
</dbReference>
<dbReference type="InterPro" id="IPR036259">
    <property type="entry name" value="MFS_trans_sf"/>
</dbReference>
<feature type="signal peptide" evidence="7">
    <location>
        <begin position="1"/>
        <end position="36"/>
    </location>
</feature>
<dbReference type="GeneID" id="92073669"/>
<dbReference type="RefSeq" id="XP_066703234.1">
    <property type="nucleotide sequence ID" value="XM_066840607.1"/>
</dbReference>
<organism evidence="9 10">
    <name type="scientific">Apiospora aurea</name>
    <dbReference type="NCBI Taxonomy" id="335848"/>
    <lineage>
        <taxon>Eukaryota</taxon>
        <taxon>Fungi</taxon>
        <taxon>Dikarya</taxon>
        <taxon>Ascomycota</taxon>
        <taxon>Pezizomycotina</taxon>
        <taxon>Sordariomycetes</taxon>
        <taxon>Xylariomycetidae</taxon>
        <taxon>Amphisphaeriales</taxon>
        <taxon>Apiosporaceae</taxon>
        <taxon>Apiospora</taxon>
    </lineage>
</organism>
<dbReference type="Proteomes" id="UP001391051">
    <property type="component" value="Unassembled WGS sequence"/>
</dbReference>
<evidence type="ECO:0000256" key="5">
    <source>
        <dbReference type="ARBA" id="ARBA00023136"/>
    </source>
</evidence>
<dbReference type="PANTHER" id="PTHR48022">
    <property type="entry name" value="PLASTIDIC GLUCOSE TRANSPORTER 4"/>
    <property type="match status" value="1"/>
</dbReference>
<feature type="transmembrane region" description="Helical" evidence="6">
    <location>
        <begin position="340"/>
        <end position="358"/>
    </location>
</feature>
<accession>A0ABR1QMT2</accession>
<keyword evidence="4 6" id="KW-1133">Transmembrane helix</keyword>
<evidence type="ECO:0000313" key="10">
    <source>
        <dbReference type="Proteomes" id="UP001391051"/>
    </source>
</evidence>
<proteinExistence type="inferred from homology"/>
<dbReference type="PROSITE" id="PS00216">
    <property type="entry name" value="SUGAR_TRANSPORT_1"/>
    <property type="match status" value="1"/>
</dbReference>
<evidence type="ECO:0000259" key="8">
    <source>
        <dbReference type="PROSITE" id="PS50850"/>
    </source>
</evidence>
<keyword evidence="9" id="KW-0762">Sugar transport</keyword>
<keyword evidence="7" id="KW-0732">Signal</keyword>
<feature type="transmembrane region" description="Helical" evidence="6">
    <location>
        <begin position="93"/>
        <end position="111"/>
    </location>
</feature>
<comment type="subcellular location">
    <subcellularLocation>
        <location evidence="1">Membrane</location>
        <topology evidence="1">Multi-pass membrane protein</topology>
    </subcellularLocation>
</comment>
<feature type="transmembrane region" description="Helical" evidence="6">
    <location>
        <begin position="315"/>
        <end position="333"/>
    </location>
</feature>
<dbReference type="Gene3D" id="1.20.1250.20">
    <property type="entry name" value="MFS general substrate transporter like domains"/>
    <property type="match status" value="1"/>
</dbReference>
<evidence type="ECO:0000256" key="2">
    <source>
        <dbReference type="ARBA" id="ARBA00010992"/>
    </source>
</evidence>
<evidence type="ECO:0000256" key="6">
    <source>
        <dbReference type="SAM" id="Phobius"/>
    </source>
</evidence>
<evidence type="ECO:0000256" key="1">
    <source>
        <dbReference type="ARBA" id="ARBA00004141"/>
    </source>
</evidence>
<feature type="transmembrane region" description="Helical" evidence="6">
    <location>
        <begin position="184"/>
        <end position="203"/>
    </location>
</feature>
<feature type="transmembrane region" description="Helical" evidence="6">
    <location>
        <begin position="442"/>
        <end position="462"/>
    </location>
</feature>
<dbReference type="SUPFAM" id="SSF103473">
    <property type="entry name" value="MFS general substrate transporter"/>
    <property type="match status" value="1"/>
</dbReference>
<dbReference type="InterPro" id="IPR005828">
    <property type="entry name" value="MFS_sugar_transport-like"/>
</dbReference>
<dbReference type="InterPro" id="IPR050360">
    <property type="entry name" value="MFS_Sugar_Transporters"/>
</dbReference>
<dbReference type="PROSITE" id="PS50850">
    <property type="entry name" value="MFS"/>
    <property type="match status" value="1"/>
</dbReference>
<comment type="caution">
    <text evidence="9">The sequence shown here is derived from an EMBL/GenBank/DDBJ whole genome shotgun (WGS) entry which is preliminary data.</text>
</comment>
<comment type="similarity">
    <text evidence="2">Belongs to the major facilitator superfamily. Sugar transporter (TC 2.A.1.1) family.</text>
</comment>
<sequence>MRRTPTGTWLPAWVPQSTTNLSALLLFCSMVNSATSGYDGSMLNGLNILPSYTDYFKLTPATTGLNTASIFIGSILGPFVAGITADRLGRRPAIFWGTVITIVGVVLQTAAQNIAMFVVARVILGFGSQISGVAAGVYLSETFPSRWRAWGVGLLNNFYYIGALIAAGITLGTGEWQSTWAWRAPSLFQGIFSLLCIFILPFVPESPRWLVHRGLFEEARTVVAQTNSNGNLTNPVTVAVYKEILDTIEFEKKDGRSMSPREIVRTPVARKRVLIGMSAEPFSCIAGNIIASYYLGAELDTAGVTDTRDQLKANVVLNVWCLLCALTGTHLAANWGRKPTAMLSQSLLIVCLFIIGGLSKLYADDPEGATQSLIYGDVAVMFLFQGFYSLAWTPLLYLYPPEVMNYSIRANGLASSAFGLSALALLLVFVMPIGIANIGWRMYMINGSWDIIVLILIAVFWVETKGKTLEEIDAIFEGHKHSSVPDVELVRKGVATVDVNLVNETMRDEKSVR</sequence>
<evidence type="ECO:0000256" key="3">
    <source>
        <dbReference type="ARBA" id="ARBA00022692"/>
    </source>
</evidence>